<dbReference type="InterPro" id="IPR018062">
    <property type="entry name" value="HTH_AraC-typ_CS"/>
</dbReference>
<dbReference type="Proteomes" id="UP001237823">
    <property type="component" value="Unassembled WGS sequence"/>
</dbReference>
<evidence type="ECO:0000256" key="2">
    <source>
        <dbReference type="ARBA" id="ARBA00023125"/>
    </source>
</evidence>
<keyword evidence="2" id="KW-0238">DNA-binding</keyword>
<dbReference type="SMART" id="SM00342">
    <property type="entry name" value="HTH_ARAC"/>
    <property type="match status" value="1"/>
</dbReference>
<dbReference type="InterPro" id="IPR009057">
    <property type="entry name" value="Homeodomain-like_sf"/>
</dbReference>
<dbReference type="InterPro" id="IPR050204">
    <property type="entry name" value="AraC_XylS_family_regulators"/>
</dbReference>
<dbReference type="PANTHER" id="PTHR46796">
    <property type="entry name" value="HTH-TYPE TRANSCRIPTIONAL ACTIVATOR RHAS-RELATED"/>
    <property type="match status" value="1"/>
</dbReference>
<keyword evidence="3" id="KW-0804">Transcription</keyword>
<dbReference type="RefSeq" id="WP_289460002.1">
    <property type="nucleotide sequence ID" value="NZ_JAUCML010000015.1"/>
</dbReference>
<organism evidence="5 6">
    <name type="scientific">Curtobacterium citri</name>
    <dbReference type="NCBI Taxonomy" id="3055139"/>
    <lineage>
        <taxon>Bacteria</taxon>
        <taxon>Bacillati</taxon>
        <taxon>Actinomycetota</taxon>
        <taxon>Actinomycetes</taxon>
        <taxon>Micrococcales</taxon>
        <taxon>Microbacteriaceae</taxon>
        <taxon>Curtobacterium</taxon>
    </lineage>
</organism>
<name>A0ABT7TAU5_9MICO</name>
<dbReference type="EMBL" id="JAUCML010000015">
    <property type="protein sequence ID" value="MDM7886685.1"/>
    <property type="molecule type" value="Genomic_DNA"/>
</dbReference>
<dbReference type="PROSITE" id="PS01124">
    <property type="entry name" value="HTH_ARAC_FAMILY_2"/>
    <property type="match status" value="1"/>
</dbReference>
<keyword evidence="1" id="KW-0805">Transcription regulation</keyword>
<evidence type="ECO:0000313" key="5">
    <source>
        <dbReference type="EMBL" id="MDM7886685.1"/>
    </source>
</evidence>
<accession>A0ABT7TAU5</accession>
<dbReference type="Gene3D" id="1.10.10.60">
    <property type="entry name" value="Homeodomain-like"/>
    <property type="match status" value="1"/>
</dbReference>
<comment type="caution">
    <text evidence="5">The sequence shown here is derived from an EMBL/GenBank/DDBJ whole genome shotgun (WGS) entry which is preliminary data.</text>
</comment>
<protein>
    <submittedName>
        <fullName evidence="5">Helix-turn-helix transcriptional regulator</fullName>
    </submittedName>
</protein>
<dbReference type="PROSITE" id="PS00041">
    <property type="entry name" value="HTH_ARAC_FAMILY_1"/>
    <property type="match status" value="1"/>
</dbReference>
<evidence type="ECO:0000259" key="4">
    <source>
        <dbReference type="PROSITE" id="PS01124"/>
    </source>
</evidence>
<keyword evidence="6" id="KW-1185">Reference proteome</keyword>
<reference evidence="5 6" key="1">
    <citation type="submission" date="2023-06" db="EMBL/GenBank/DDBJ databases">
        <authorList>
            <person name="Feng G."/>
            <person name="Li J."/>
            <person name="Zhu H."/>
        </authorList>
    </citation>
    <scope>NUCLEOTIDE SEQUENCE [LARGE SCALE GENOMIC DNA]</scope>
    <source>
        <strain evidence="5 6">RHCKG23</strain>
    </source>
</reference>
<dbReference type="InterPro" id="IPR018060">
    <property type="entry name" value="HTH_AraC"/>
</dbReference>
<dbReference type="SUPFAM" id="SSF46689">
    <property type="entry name" value="Homeodomain-like"/>
    <property type="match status" value="1"/>
</dbReference>
<dbReference type="Pfam" id="PF12833">
    <property type="entry name" value="HTH_18"/>
    <property type="match status" value="1"/>
</dbReference>
<feature type="domain" description="HTH araC/xylS-type" evidence="4">
    <location>
        <begin position="218"/>
        <end position="317"/>
    </location>
</feature>
<proteinExistence type="predicted"/>
<gene>
    <name evidence="5" type="ORF">QUG92_16370</name>
</gene>
<evidence type="ECO:0000256" key="3">
    <source>
        <dbReference type="ARBA" id="ARBA00023163"/>
    </source>
</evidence>
<evidence type="ECO:0000313" key="6">
    <source>
        <dbReference type="Proteomes" id="UP001237823"/>
    </source>
</evidence>
<evidence type="ECO:0000256" key="1">
    <source>
        <dbReference type="ARBA" id="ARBA00023015"/>
    </source>
</evidence>
<sequence>MHDHDDDPVAATIARTRLVTRTRDAATARNAILHTFLVRGLEVTGSSDFTFEETLTGTPLLTLESTSCTGTVRGEVDATAAIVLVWLKAGHAVVGGQQLPIGRPVLYSPGRQQVQWDRFQKDVLRIDREVVERVAAERGGWEPGPLEFEPNHIPDGAPLAAWWLMVRTVAAEILGTTGEVSLAREHELAAMAAAGLLTAIPHWPARVDAPRTAHAGLADAETFLLDHVAERISVDDVAAAAGMSVRGLQSAFQRIHGTTPMAYLRSVRLLMARQQLETGQHAAVADVARSVGITHLGRFSGAYREEFGELPGETLRAARERHA</sequence>